<feature type="region of interest" description="Disordered" evidence="1">
    <location>
        <begin position="95"/>
        <end position="148"/>
    </location>
</feature>
<sequence>MPGKKPPLTHFLCLPLVNQESRPELEVSLGKFRKEVCREERGGEEAVTTLPAKAVRLVGSIHLTLGVMSLTESDKLNAAVGYLKKLNIEELLSGSTSVPSKGVTASFTPNTSETPGPEDSITTLHKAVSPPPTSRSTGAAIPLEASPTKSGPLTVTLSSLKPMQSPRSTTILYAVPKDDTDRLYNLGNRLRTLFTEADYLFPDSRPLKLHATIVNTIYVKGRDRQPAQRSKPEEEAGAASRIVDTESPAKPSLPSEENDVQVAKMKGTAPEPSKGSIEAPAQHQSLVGENEEFADAGEDLVKGSNPPKPKSKRKRPSPMKLDARDLIETYKDHVWASNIVIGRVAICEMGAKDVKNEAGEIVDQVYREVASVPLLPTATSV</sequence>
<protein>
    <recommendedName>
        <fullName evidence="2">A-kinase anchor protein 7-like phosphoesterase domain-containing protein</fullName>
    </recommendedName>
</protein>
<feature type="region of interest" description="Disordered" evidence="1">
    <location>
        <begin position="298"/>
        <end position="320"/>
    </location>
</feature>
<dbReference type="Gene3D" id="3.90.1140.10">
    <property type="entry name" value="Cyclic phosphodiesterase"/>
    <property type="match status" value="1"/>
</dbReference>
<feature type="region of interest" description="Disordered" evidence="1">
    <location>
        <begin position="222"/>
        <end position="280"/>
    </location>
</feature>
<evidence type="ECO:0000256" key="1">
    <source>
        <dbReference type="SAM" id="MobiDB-lite"/>
    </source>
</evidence>
<dbReference type="GO" id="GO:0006355">
    <property type="term" value="P:regulation of DNA-templated transcription"/>
    <property type="evidence" value="ECO:0007669"/>
    <property type="project" value="TreeGrafter"/>
</dbReference>
<evidence type="ECO:0000313" key="4">
    <source>
        <dbReference type="Proteomes" id="UP000243723"/>
    </source>
</evidence>
<dbReference type="PANTHER" id="PTHR13360">
    <property type="entry name" value="ACTIVATING SIGNAL COINTEGRATOR 1 COMPLEX SUBUNIT 1"/>
    <property type="match status" value="1"/>
</dbReference>
<organism evidence="3 4">
    <name type="scientific">Elsinoe australis</name>
    <dbReference type="NCBI Taxonomy" id="40998"/>
    <lineage>
        <taxon>Eukaryota</taxon>
        <taxon>Fungi</taxon>
        <taxon>Dikarya</taxon>
        <taxon>Ascomycota</taxon>
        <taxon>Pezizomycotina</taxon>
        <taxon>Dothideomycetes</taxon>
        <taxon>Dothideomycetidae</taxon>
        <taxon>Myriangiales</taxon>
        <taxon>Elsinoaceae</taxon>
        <taxon>Elsinoe</taxon>
    </lineage>
</organism>
<feature type="compositionally biased region" description="Polar residues" evidence="1">
    <location>
        <begin position="95"/>
        <end position="114"/>
    </location>
</feature>
<feature type="domain" description="A-kinase anchor protein 7-like phosphoesterase" evidence="2">
    <location>
        <begin position="9"/>
        <end position="225"/>
    </location>
</feature>
<proteinExistence type="predicted"/>
<dbReference type="GO" id="GO:0005634">
    <property type="term" value="C:nucleus"/>
    <property type="evidence" value="ECO:0007669"/>
    <property type="project" value="TreeGrafter"/>
</dbReference>
<dbReference type="InterPro" id="IPR009210">
    <property type="entry name" value="ASCC1"/>
</dbReference>
<dbReference type="AlphaFoldDB" id="A0A2P7YVU2"/>
<feature type="compositionally biased region" description="Basic and acidic residues" evidence="1">
    <location>
        <begin position="222"/>
        <end position="234"/>
    </location>
</feature>
<dbReference type="GO" id="GO:0006307">
    <property type="term" value="P:DNA alkylation repair"/>
    <property type="evidence" value="ECO:0007669"/>
    <property type="project" value="InterPro"/>
</dbReference>
<evidence type="ECO:0000313" key="3">
    <source>
        <dbReference type="EMBL" id="PSK40077.1"/>
    </source>
</evidence>
<gene>
    <name evidence="3" type="ORF">B9Z65_8017</name>
</gene>
<dbReference type="OrthoDB" id="277832at2759"/>
<name>A0A2P7YVU2_9PEZI</name>
<comment type="caution">
    <text evidence="3">The sequence shown here is derived from an EMBL/GenBank/DDBJ whole genome shotgun (WGS) entry which is preliminary data.</text>
</comment>
<reference evidence="3 4" key="1">
    <citation type="submission" date="2017-05" db="EMBL/GenBank/DDBJ databases">
        <title>Draft genome sequence of Elsinoe australis.</title>
        <authorList>
            <person name="Cheng Q."/>
        </authorList>
    </citation>
    <scope>NUCLEOTIDE SEQUENCE [LARGE SCALE GENOMIC DNA]</scope>
    <source>
        <strain evidence="3 4">NL1</strain>
    </source>
</reference>
<dbReference type="InterPro" id="IPR019510">
    <property type="entry name" value="AKAP7-like_phosphoesterase"/>
</dbReference>
<dbReference type="Proteomes" id="UP000243723">
    <property type="component" value="Unassembled WGS sequence"/>
</dbReference>
<dbReference type="STRING" id="40998.A0A2P7YVU2"/>
<accession>A0A2P7YVU2</accession>
<keyword evidence="4" id="KW-1185">Reference proteome</keyword>
<dbReference type="EMBL" id="NHZQ01000363">
    <property type="protein sequence ID" value="PSK40077.1"/>
    <property type="molecule type" value="Genomic_DNA"/>
</dbReference>
<dbReference type="PANTHER" id="PTHR13360:SF1">
    <property type="entry name" value="ACTIVATING SIGNAL COINTEGRATOR 1 COMPLEX SUBUNIT 1"/>
    <property type="match status" value="1"/>
</dbReference>
<evidence type="ECO:0000259" key="2">
    <source>
        <dbReference type="Pfam" id="PF10469"/>
    </source>
</evidence>
<dbReference type="Pfam" id="PF10469">
    <property type="entry name" value="AKAP7_NLS"/>
    <property type="match status" value="1"/>
</dbReference>